<keyword evidence="6" id="KW-0175">Coiled coil</keyword>
<dbReference type="InterPro" id="IPR051089">
    <property type="entry name" value="prtT"/>
</dbReference>
<dbReference type="InterPro" id="IPR007219">
    <property type="entry name" value="XnlR_reg_dom"/>
</dbReference>
<reference evidence="9 10" key="1">
    <citation type="submission" date="2015-01" db="EMBL/GenBank/DDBJ databases">
        <title>The Genome Sequence of Rhinocladiella mackenzie CBS 650.93.</title>
        <authorList>
            <consortium name="The Broad Institute Genomics Platform"/>
            <person name="Cuomo C."/>
            <person name="de Hoog S."/>
            <person name="Gorbushina A."/>
            <person name="Stielow B."/>
            <person name="Teixiera M."/>
            <person name="Abouelleil A."/>
            <person name="Chapman S.B."/>
            <person name="Priest M."/>
            <person name="Young S.K."/>
            <person name="Wortman J."/>
            <person name="Nusbaum C."/>
            <person name="Birren B."/>
        </authorList>
    </citation>
    <scope>NUCLEOTIDE SEQUENCE [LARGE SCALE GENOMIC DNA]</scope>
    <source>
        <strain evidence="9 10">CBS 650.93</strain>
    </source>
</reference>
<keyword evidence="3" id="KW-0238">DNA-binding</keyword>
<dbReference type="VEuPathDB" id="FungiDB:Z518_05291"/>
<feature type="compositionally biased region" description="Polar residues" evidence="7">
    <location>
        <begin position="88"/>
        <end position="106"/>
    </location>
</feature>
<evidence type="ECO:0000256" key="1">
    <source>
        <dbReference type="ARBA" id="ARBA00004123"/>
    </source>
</evidence>
<dbReference type="RefSeq" id="XP_013271559.1">
    <property type="nucleotide sequence ID" value="XM_013416105.1"/>
</dbReference>
<dbReference type="GO" id="GO:0006351">
    <property type="term" value="P:DNA-templated transcription"/>
    <property type="evidence" value="ECO:0007669"/>
    <property type="project" value="InterPro"/>
</dbReference>
<evidence type="ECO:0000313" key="9">
    <source>
        <dbReference type="EMBL" id="KIX04423.1"/>
    </source>
</evidence>
<proteinExistence type="predicted"/>
<name>A0A0D2H1W5_9EURO</name>
<dbReference type="GO" id="GO:0000976">
    <property type="term" value="F:transcription cis-regulatory region binding"/>
    <property type="evidence" value="ECO:0007669"/>
    <property type="project" value="TreeGrafter"/>
</dbReference>
<organism evidence="9 10">
    <name type="scientific">Rhinocladiella mackenziei CBS 650.93</name>
    <dbReference type="NCBI Taxonomy" id="1442369"/>
    <lineage>
        <taxon>Eukaryota</taxon>
        <taxon>Fungi</taxon>
        <taxon>Dikarya</taxon>
        <taxon>Ascomycota</taxon>
        <taxon>Pezizomycotina</taxon>
        <taxon>Eurotiomycetes</taxon>
        <taxon>Chaetothyriomycetidae</taxon>
        <taxon>Chaetothyriales</taxon>
        <taxon>Herpotrichiellaceae</taxon>
        <taxon>Rhinocladiella</taxon>
    </lineage>
</organism>
<protein>
    <recommendedName>
        <fullName evidence="8">Xylanolytic transcriptional activator regulatory domain-containing protein</fullName>
    </recommendedName>
</protein>
<dbReference type="PANTHER" id="PTHR31845:SF10">
    <property type="entry name" value="ZN(II)2CYS6 TRANSCRIPTION FACTOR (EUROFUNG)"/>
    <property type="match status" value="1"/>
</dbReference>
<evidence type="ECO:0000256" key="5">
    <source>
        <dbReference type="ARBA" id="ARBA00023242"/>
    </source>
</evidence>
<gene>
    <name evidence="9" type="ORF">Z518_05291</name>
</gene>
<dbReference type="Pfam" id="PF04082">
    <property type="entry name" value="Fungal_trans"/>
    <property type="match status" value="1"/>
</dbReference>
<comment type="subcellular location">
    <subcellularLocation>
        <location evidence="1">Nucleus</location>
    </subcellularLocation>
</comment>
<evidence type="ECO:0000313" key="10">
    <source>
        <dbReference type="Proteomes" id="UP000053617"/>
    </source>
</evidence>
<dbReference type="HOGENOM" id="CLU_006524_7_2_1"/>
<dbReference type="Proteomes" id="UP000053617">
    <property type="component" value="Unassembled WGS sequence"/>
</dbReference>
<dbReference type="GO" id="GO:0005634">
    <property type="term" value="C:nucleus"/>
    <property type="evidence" value="ECO:0007669"/>
    <property type="project" value="UniProtKB-SubCell"/>
</dbReference>
<dbReference type="STRING" id="1442369.A0A0D2H1W5"/>
<dbReference type="CDD" id="cd12148">
    <property type="entry name" value="fungal_TF_MHR"/>
    <property type="match status" value="1"/>
</dbReference>
<dbReference type="OrthoDB" id="5424793at2759"/>
<dbReference type="AlphaFoldDB" id="A0A0D2H1W5"/>
<evidence type="ECO:0000256" key="4">
    <source>
        <dbReference type="ARBA" id="ARBA00023163"/>
    </source>
</evidence>
<dbReference type="GO" id="GO:0000981">
    <property type="term" value="F:DNA-binding transcription factor activity, RNA polymerase II-specific"/>
    <property type="evidence" value="ECO:0007669"/>
    <property type="project" value="TreeGrafter"/>
</dbReference>
<feature type="coiled-coil region" evidence="6">
    <location>
        <begin position="53"/>
        <end position="80"/>
    </location>
</feature>
<keyword evidence="10" id="KW-1185">Reference proteome</keyword>
<feature type="region of interest" description="Disordered" evidence="7">
    <location>
        <begin position="87"/>
        <end position="106"/>
    </location>
</feature>
<keyword evidence="5" id="KW-0539">Nucleus</keyword>
<feature type="domain" description="Xylanolytic transcriptional activator regulatory" evidence="8">
    <location>
        <begin position="143"/>
        <end position="311"/>
    </location>
</feature>
<dbReference type="EMBL" id="KN847478">
    <property type="protein sequence ID" value="KIX04423.1"/>
    <property type="molecule type" value="Genomic_DNA"/>
</dbReference>
<accession>A0A0D2H1W5</accession>
<dbReference type="GeneID" id="25293362"/>
<keyword evidence="2" id="KW-0805">Transcription regulation</keyword>
<evidence type="ECO:0000256" key="6">
    <source>
        <dbReference type="SAM" id="Coils"/>
    </source>
</evidence>
<evidence type="ECO:0000256" key="3">
    <source>
        <dbReference type="ARBA" id="ARBA00023125"/>
    </source>
</evidence>
<evidence type="ECO:0000259" key="8">
    <source>
        <dbReference type="Pfam" id="PF04082"/>
    </source>
</evidence>
<keyword evidence="4" id="KW-0804">Transcription</keyword>
<evidence type="ECO:0000256" key="7">
    <source>
        <dbReference type="SAM" id="MobiDB-lite"/>
    </source>
</evidence>
<dbReference type="GO" id="GO:0008270">
    <property type="term" value="F:zinc ion binding"/>
    <property type="evidence" value="ECO:0007669"/>
    <property type="project" value="InterPro"/>
</dbReference>
<sequence length="613" mass="69375">MALRGSAKGEPSPPRTQHVVVIGTCEPLRFLAHSLPLQVYAEEAAMRNPRDATANTQEERQVYERRIEQLERHVERVMSILKKPTPDVNLSVSTASQTTQPPQPSLNLPASYPPADVISENLITFGEAEVLLNEYRNELAENFPYIILPESTSLSSLRQASPMLLLAILVTASWKNQGQQEVLNDAYLRLMSSKLIIEGRKDLDLLQGLMVYLTWIHLHYVPKTQQVYRLVSIAAAIAVDIGITRRPGKGQHQQMTVENTVVVPTGLTALNSEFWNREAQRAYLGCYHMSTWYSVLTRKTSFLPYNDYMLACARSLASAKEVPSDAELIYKMEFTREAERVYSMFNYSETNQLQNMSEEHMQVYLNTFSAEINEWRARLPSSMVEDPGAQLWPKIFGAFVREIGLHGISRNLELSVSRIAILLDSLTHAKSYLDTFLTIPVDRLAGFTSTQWTLLHYSMLLVTNISLVAQTPVWNIETARSIIKLEMYIDVVSIRLRELSSRITPVEGRSNWYGGLLLRWEAMRTRYLMGLQQRQQPEMDTQSSPVQTGGSQTMGVLSYQTLTPHVWLGPYPYQATDGGFIPAPGFELLDFESNFGSWVLSNGTPSLPETVHF</sequence>
<evidence type="ECO:0000256" key="2">
    <source>
        <dbReference type="ARBA" id="ARBA00023015"/>
    </source>
</evidence>
<dbReference type="PANTHER" id="PTHR31845">
    <property type="entry name" value="FINGER DOMAIN PROTEIN, PUTATIVE-RELATED"/>
    <property type="match status" value="1"/>
</dbReference>